<name>A0A8J3L0D8_9ACTN</name>
<feature type="transmembrane region" description="Helical" evidence="1">
    <location>
        <begin position="9"/>
        <end position="27"/>
    </location>
</feature>
<keyword evidence="4" id="KW-1185">Reference proteome</keyword>
<feature type="transmembrane region" description="Helical" evidence="1">
    <location>
        <begin position="33"/>
        <end position="60"/>
    </location>
</feature>
<feature type="domain" description="DUF58" evidence="2">
    <location>
        <begin position="192"/>
        <end position="292"/>
    </location>
</feature>
<dbReference type="AlphaFoldDB" id="A0A8J3L0D8"/>
<dbReference type="Proteomes" id="UP000630887">
    <property type="component" value="Unassembled WGS sequence"/>
</dbReference>
<dbReference type="PANTHER" id="PTHR34351">
    <property type="entry name" value="SLR1927 PROTEIN-RELATED"/>
    <property type="match status" value="1"/>
</dbReference>
<reference evidence="3 4" key="1">
    <citation type="submission" date="2021-01" db="EMBL/GenBank/DDBJ databases">
        <title>Whole genome shotgun sequence of Catellatospora coxensis NBRC 107359.</title>
        <authorList>
            <person name="Komaki H."/>
            <person name="Tamura T."/>
        </authorList>
    </citation>
    <scope>NUCLEOTIDE SEQUENCE [LARGE SCALE GENOMIC DNA]</scope>
    <source>
        <strain evidence="3 4">NBRC 107359</strain>
    </source>
</reference>
<dbReference type="EMBL" id="BONI01000066">
    <property type="protein sequence ID" value="GIG09493.1"/>
    <property type="molecule type" value="Genomic_DNA"/>
</dbReference>
<evidence type="ECO:0000259" key="2">
    <source>
        <dbReference type="Pfam" id="PF01882"/>
    </source>
</evidence>
<evidence type="ECO:0000313" key="3">
    <source>
        <dbReference type="EMBL" id="GIG09493.1"/>
    </source>
</evidence>
<proteinExistence type="predicted"/>
<comment type="caution">
    <text evidence="3">The sequence shown here is derived from an EMBL/GenBank/DDBJ whole genome shotgun (WGS) entry which is preliminary data.</text>
</comment>
<evidence type="ECO:0000256" key="1">
    <source>
        <dbReference type="SAM" id="Phobius"/>
    </source>
</evidence>
<keyword evidence="1" id="KW-0812">Transmembrane</keyword>
<dbReference type="Pfam" id="PF01882">
    <property type="entry name" value="DUF58"/>
    <property type="match status" value="1"/>
</dbReference>
<organism evidence="3 4">
    <name type="scientific">Catellatospora coxensis</name>
    <dbReference type="NCBI Taxonomy" id="310354"/>
    <lineage>
        <taxon>Bacteria</taxon>
        <taxon>Bacillati</taxon>
        <taxon>Actinomycetota</taxon>
        <taxon>Actinomycetes</taxon>
        <taxon>Micromonosporales</taxon>
        <taxon>Micromonosporaceae</taxon>
        <taxon>Catellatospora</taxon>
    </lineage>
</organism>
<sequence length="371" mass="37760">MTASGLTRAGWAVGAVAVGAPAGGYLLGYAELLLLGLAAAVALAVAGISVCGALPAAAYLDRLPARTQRDTRTSCRLVVRAPERRRSRACTVHVQVGDARVAVTVPALAAGRDWTGPVSLPTGRRGVVTVSAPRLSLVDALGLCRRERTGQGGGSLCVHPVVAAGLPAGRSPAGDGHPAGQPAPAGLTHWGLRDYQPGDDLRRVHWPSSAHTGRLLVRQFEQDLQPGLTLLIDNRPDADPDGFELALDVAATLAVACLSAGAGCEVRFTAGPGWRPANPATARAGLLDLLSRTTVAASGQLTPARRGGAAALAVAVTARPDGADPALLAHLSGLGRPVLVHTGPAAAVTSLAAFTAAWPRLAATARSRARR</sequence>
<keyword evidence="1" id="KW-1133">Transmembrane helix</keyword>
<dbReference type="RefSeq" id="WP_203696526.1">
    <property type="nucleotide sequence ID" value="NZ_BONI01000066.1"/>
</dbReference>
<protein>
    <recommendedName>
        <fullName evidence="2">DUF58 domain-containing protein</fullName>
    </recommendedName>
</protein>
<dbReference type="InterPro" id="IPR002881">
    <property type="entry name" value="DUF58"/>
</dbReference>
<gene>
    <name evidence="3" type="ORF">Cco03nite_61930</name>
</gene>
<dbReference type="PANTHER" id="PTHR34351:SF1">
    <property type="entry name" value="SLR1927 PROTEIN"/>
    <property type="match status" value="1"/>
</dbReference>
<keyword evidence="1" id="KW-0472">Membrane</keyword>
<accession>A0A8J3L0D8</accession>
<evidence type="ECO:0000313" key="4">
    <source>
        <dbReference type="Proteomes" id="UP000630887"/>
    </source>
</evidence>